<dbReference type="RefSeq" id="WP_114728144.1">
    <property type="nucleotide sequence ID" value="NZ_BJMI01000024.1"/>
</dbReference>
<proteinExistence type="predicted"/>
<dbReference type="SUPFAM" id="SSF52096">
    <property type="entry name" value="ClpP/crotonase"/>
    <property type="match status" value="1"/>
</dbReference>
<name>A0A370G2E9_GLULI</name>
<keyword evidence="1" id="KW-0456">Lyase</keyword>
<dbReference type="InterPro" id="IPR029045">
    <property type="entry name" value="ClpP/crotonase-like_dom_sf"/>
</dbReference>
<dbReference type="Pfam" id="PF00378">
    <property type="entry name" value="ECH_1"/>
    <property type="match status" value="1"/>
</dbReference>
<dbReference type="PANTHER" id="PTHR11941:SF54">
    <property type="entry name" value="ENOYL-COA HYDRATASE, MITOCHONDRIAL"/>
    <property type="match status" value="1"/>
</dbReference>
<protein>
    <submittedName>
        <fullName evidence="1 2">Enoyl-CoA hydratase</fullName>
        <ecNumber evidence="1">4.2.1.17</ecNumber>
    </submittedName>
</protein>
<evidence type="ECO:0000313" key="2">
    <source>
        <dbReference type="EMBL" id="RDI36784.1"/>
    </source>
</evidence>
<organism evidence="2 3">
    <name type="scientific">Gluconacetobacter liquefaciens</name>
    <name type="common">Acetobacter liquefaciens</name>
    <dbReference type="NCBI Taxonomy" id="89584"/>
    <lineage>
        <taxon>Bacteria</taxon>
        <taxon>Pseudomonadati</taxon>
        <taxon>Pseudomonadota</taxon>
        <taxon>Alphaproteobacteria</taxon>
        <taxon>Acetobacterales</taxon>
        <taxon>Acetobacteraceae</taxon>
        <taxon>Gluconacetobacter</taxon>
    </lineage>
</organism>
<dbReference type="Gene3D" id="3.90.226.10">
    <property type="entry name" value="2-enoyl-CoA Hydratase, Chain A, domain 1"/>
    <property type="match status" value="1"/>
</dbReference>
<dbReference type="NCBIfam" id="NF004796">
    <property type="entry name" value="PRK06144.1"/>
    <property type="match status" value="1"/>
</dbReference>
<dbReference type="GO" id="GO:0006635">
    <property type="term" value="P:fatty acid beta-oxidation"/>
    <property type="evidence" value="ECO:0007669"/>
    <property type="project" value="TreeGrafter"/>
</dbReference>
<dbReference type="Proteomes" id="UP000254958">
    <property type="component" value="Unassembled WGS sequence"/>
</dbReference>
<dbReference type="EMBL" id="QQAW01000008">
    <property type="protein sequence ID" value="RDI36784.1"/>
    <property type="molecule type" value="Genomic_DNA"/>
</dbReference>
<dbReference type="EMBL" id="JABEQI010000007">
    <property type="protein sequence ID" value="MBB2187241.1"/>
    <property type="molecule type" value="Genomic_DNA"/>
</dbReference>
<dbReference type="OrthoDB" id="9795613at2"/>
<accession>A0A370G2E9</accession>
<dbReference type="InterPro" id="IPR001753">
    <property type="entry name" value="Enoyl-CoA_hydra/iso"/>
</dbReference>
<dbReference type="Proteomes" id="UP000562982">
    <property type="component" value="Unassembled WGS sequence"/>
</dbReference>
<comment type="caution">
    <text evidence="2">The sequence shown here is derived from an EMBL/GenBank/DDBJ whole genome shotgun (WGS) entry which is preliminary data.</text>
</comment>
<dbReference type="AlphaFoldDB" id="A0A370G2E9"/>
<dbReference type="PANTHER" id="PTHR11941">
    <property type="entry name" value="ENOYL-COA HYDRATASE-RELATED"/>
    <property type="match status" value="1"/>
</dbReference>
<keyword evidence="3" id="KW-1185">Reference proteome</keyword>
<sequence>MSGVAEREEPVAGRVRLTIDGEVATIVFDRPQARNAMTWQMYRDLGEAIERIDTTPGLRVAVLRGAGGQAFVAGTDIAQFRDFRSGEDGVDYERGIDQCIARLDRIAVPTLAVVEGWAVGGGLAIANACDFRIAAAGARFGVPIARTLGNCLSGANLARLERTLGVSWVKRMTLLAEMPAAEDLAGIGYLHAIVPAEELEAAVVKLCRRICGHAPITIAVTREALRRLGESEVPEMADLIRRCYGSADFHRGVAAFGTGAPAQWEGQ</sequence>
<dbReference type="CDD" id="cd06558">
    <property type="entry name" value="crotonase-like"/>
    <property type="match status" value="1"/>
</dbReference>
<gene>
    <name evidence="2" type="ORF">C7453_10875</name>
    <name evidence="1" type="ORF">HLH32_12770</name>
</gene>
<evidence type="ECO:0000313" key="1">
    <source>
        <dbReference type="EMBL" id="MBB2187241.1"/>
    </source>
</evidence>
<dbReference type="EC" id="4.2.1.17" evidence="1"/>
<reference evidence="1 4" key="2">
    <citation type="submission" date="2020-04" db="EMBL/GenBank/DDBJ databases">
        <title>Description of novel Gluconacetobacter.</title>
        <authorList>
            <person name="Sombolestani A."/>
        </authorList>
    </citation>
    <scope>NUCLEOTIDE SEQUENCE [LARGE SCALE GENOMIC DNA]</scope>
    <source>
        <strain evidence="1 4">LMG 1382</strain>
    </source>
</reference>
<dbReference type="GO" id="GO:0004300">
    <property type="term" value="F:enoyl-CoA hydratase activity"/>
    <property type="evidence" value="ECO:0007669"/>
    <property type="project" value="UniProtKB-EC"/>
</dbReference>
<reference evidence="2 3" key="1">
    <citation type="submission" date="2018-07" db="EMBL/GenBank/DDBJ databases">
        <title>Genomic Encyclopedia of Type Strains, Phase IV (KMG-IV): sequencing the most valuable type-strain genomes for metagenomic binning, comparative biology and taxonomic classification.</title>
        <authorList>
            <person name="Goeker M."/>
        </authorList>
    </citation>
    <scope>NUCLEOTIDE SEQUENCE [LARGE SCALE GENOMIC DNA]</scope>
    <source>
        <strain evidence="2 3">DSM 5603</strain>
    </source>
</reference>
<evidence type="ECO:0000313" key="3">
    <source>
        <dbReference type="Proteomes" id="UP000254958"/>
    </source>
</evidence>
<evidence type="ECO:0000313" key="4">
    <source>
        <dbReference type="Proteomes" id="UP000562982"/>
    </source>
</evidence>